<feature type="non-terminal residue" evidence="2">
    <location>
        <position position="106"/>
    </location>
</feature>
<sequence length="106" mass="12103">MIFLFFSILPFVSSQTIKQLNEISINEELPIGSIITFLTDKIPNLDQSLEYDLVTPVSSELDLFSIDHTRQSLIIKKRIDYEQICTKTNSTHCIIPISIAFSNHDT</sequence>
<accession>A0A820RS40</accession>
<evidence type="ECO:0000313" key="2">
    <source>
        <dbReference type="EMBL" id="CAF4442460.1"/>
    </source>
</evidence>
<proteinExistence type="predicted"/>
<evidence type="ECO:0000259" key="1">
    <source>
        <dbReference type="Pfam" id="PF08266"/>
    </source>
</evidence>
<dbReference type="InterPro" id="IPR013164">
    <property type="entry name" value="Cadherin_N"/>
</dbReference>
<feature type="domain" description="Cadherin N-terminal" evidence="1">
    <location>
        <begin position="23"/>
        <end position="100"/>
    </location>
</feature>
<gene>
    <name evidence="2" type="ORF">KXQ929_LOCUS53473</name>
</gene>
<dbReference type="Proteomes" id="UP000663868">
    <property type="component" value="Unassembled WGS sequence"/>
</dbReference>
<organism evidence="2 3">
    <name type="scientific">Adineta steineri</name>
    <dbReference type="NCBI Taxonomy" id="433720"/>
    <lineage>
        <taxon>Eukaryota</taxon>
        <taxon>Metazoa</taxon>
        <taxon>Spiralia</taxon>
        <taxon>Gnathifera</taxon>
        <taxon>Rotifera</taxon>
        <taxon>Eurotatoria</taxon>
        <taxon>Bdelloidea</taxon>
        <taxon>Adinetida</taxon>
        <taxon>Adinetidae</taxon>
        <taxon>Adineta</taxon>
    </lineage>
</organism>
<name>A0A820RS40_9BILA</name>
<dbReference type="GO" id="GO:0016020">
    <property type="term" value="C:membrane"/>
    <property type="evidence" value="ECO:0007669"/>
    <property type="project" value="InterPro"/>
</dbReference>
<dbReference type="Gene3D" id="2.60.40.60">
    <property type="entry name" value="Cadherins"/>
    <property type="match status" value="1"/>
</dbReference>
<evidence type="ECO:0000313" key="3">
    <source>
        <dbReference type="Proteomes" id="UP000663868"/>
    </source>
</evidence>
<dbReference type="Pfam" id="PF08266">
    <property type="entry name" value="Cadherin_2"/>
    <property type="match status" value="1"/>
</dbReference>
<dbReference type="SUPFAM" id="SSF49313">
    <property type="entry name" value="Cadherin-like"/>
    <property type="match status" value="1"/>
</dbReference>
<comment type="caution">
    <text evidence="2">The sequence shown here is derived from an EMBL/GenBank/DDBJ whole genome shotgun (WGS) entry which is preliminary data.</text>
</comment>
<dbReference type="GO" id="GO:0005509">
    <property type="term" value="F:calcium ion binding"/>
    <property type="evidence" value="ECO:0007669"/>
    <property type="project" value="InterPro"/>
</dbReference>
<dbReference type="AlphaFoldDB" id="A0A820RS40"/>
<dbReference type="EMBL" id="CAJOBB010030260">
    <property type="protein sequence ID" value="CAF4442460.1"/>
    <property type="molecule type" value="Genomic_DNA"/>
</dbReference>
<reference evidence="2" key="1">
    <citation type="submission" date="2021-02" db="EMBL/GenBank/DDBJ databases">
        <authorList>
            <person name="Nowell W R."/>
        </authorList>
    </citation>
    <scope>NUCLEOTIDE SEQUENCE</scope>
</reference>
<protein>
    <recommendedName>
        <fullName evidence="1">Cadherin N-terminal domain-containing protein</fullName>
    </recommendedName>
</protein>
<dbReference type="InterPro" id="IPR015919">
    <property type="entry name" value="Cadherin-like_sf"/>
</dbReference>